<dbReference type="SUPFAM" id="SSF55781">
    <property type="entry name" value="GAF domain-like"/>
    <property type="match status" value="1"/>
</dbReference>
<dbReference type="SUPFAM" id="SSF46785">
    <property type="entry name" value="Winged helix' DNA-binding domain"/>
    <property type="match status" value="1"/>
</dbReference>
<feature type="domain" description="HTH iclR-type" evidence="5">
    <location>
        <begin position="129"/>
        <end position="187"/>
    </location>
</feature>
<proteinExistence type="predicted"/>
<dbReference type="Pfam" id="PF09339">
    <property type="entry name" value="HTH_IclR"/>
    <property type="match status" value="1"/>
</dbReference>
<evidence type="ECO:0000313" key="8">
    <source>
        <dbReference type="Proteomes" id="UP000054683"/>
    </source>
</evidence>
<dbReference type="AlphaFoldDB" id="A0A158EZ66"/>
<protein>
    <submittedName>
        <fullName evidence="7">IclR family transcriptional regulator</fullName>
    </submittedName>
</protein>
<dbReference type="GO" id="GO:0003677">
    <property type="term" value="F:DNA binding"/>
    <property type="evidence" value="ECO:0007669"/>
    <property type="project" value="UniProtKB-KW"/>
</dbReference>
<organism evidence="7 8">
    <name type="scientific">Caballeronia udeis</name>
    <dbReference type="NCBI Taxonomy" id="1232866"/>
    <lineage>
        <taxon>Bacteria</taxon>
        <taxon>Pseudomonadati</taxon>
        <taxon>Pseudomonadota</taxon>
        <taxon>Betaproteobacteria</taxon>
        <taxon>Burkholderiales</taxon>
        <taxon>Burkholderiaceae</taxon>
        <taxon>Caballeronia</taxon>
    </lineage>
</organism>
<dbReference type="PANTHER" id="PTHR30136:SF35">
    <property type="entry name" value="HTH-TYPE TRANSCRIPTIONAL REGULATOR RV1719"/>
    <property type="match status" value="1"/>
</dbReference>
<dbReference type="Proteomes" id="UP000054683">
    <property type="component" value="Unassembled WGS sequence"/>
</dbReference>
<name>A0A158EZ66_9BURK</name>
<keyword evidence="1" id="KW-0805">Transcription regulation</keyword>
<evidence type="ECO:0000259" key="6">
    <source>
        <dbReference type="PROSITE" id="PS51078"/>
    </source>
</evidence>
<dbReference type="InterPro" id="IPR005471">
    <property type="entry name" value="Tscrpt_reg_IclR_N"/>
</dbReference>
<dbReference type="GO" id="GO:0003700">
    <property type="term" value="F:DNA-binding transcription factor activity"/>
    <property type="evidence" value="ECO:0007669"/>
    <property type="project" value="TreeGrafter"/>
</dbReference>
<evidence type="ECO:0000256" key="1">
    <source>
        <dbReference type="ARBA" id="ARBA00023015"/>
    </source>
</evidence>
<evidence type="ECO:0000256" key="4">
    <source>
        <dbReference type="SAM" id="MobiDB-lite"/>
    </source>
</evidence>
<sequence>MKRKKHSETSHANVSDISAFGALASALASMRLALLIDDLPRRFPRDASPRAIGAVTRVVNERSVILKPRTSSAMTKTLNTTVEHELSMERTAGKPAAPDADDASGASEPSGAQASAAALLDLTPQQAGTQTLLRGLAILEAAAGGARDLRSIGAALGTTRSTTHRLVSSLVQARYLRQVGGGYLLGPKLIELGTIALEQMPLTAVARPHLQVLAEHTHDTIHLGVRDGDDVLYIDKIPGTRGLEMRSRVGHRMPLASTGIGKAMMLDLPPETWSKLLEASHRVLAKVSFRPDHQPDIDTFIQRMTRYSQGGFTFDLEENEASIRCVAAPVRDASGAIVAALSVASTIPYMPSERMEELIPVVQREARAISQELGWRVPQPATRRIKR</sequence>
<feature type="compositionally biased region" description="Low complexity" evidence="4">
    <location>
        <begin position="93"/>
        <end position="110"/>
    </location>
</feature>
<evidence type="ECO:0000313" key="7">
    <source>
        <dbReference type="EMBL" id="SAL12844.1"/>
    </source>
</evidence>
<dbReference type="InterPro" id="IPR050707">
    <property type="entry name" value="HTH_MetabolicPath_Reg"/>
</dbReference>
<dbReference type="Gene3D" id="1.10.10.10">
    <property type="entry name" value="Winged helix-like DNA-binding domain superfamily/Winged helix DNA-binding domain"/>
    <property type="match status" value="1"/>
</dbReference>
<dbReference type="PANTHER" id="PTHR30136">
    <property type="entry name" value="HELIX-TURN-HELIX TRANSCRIPTIONAL REGULATOR, ICLR FAMILY"/>
    <property type="match status" value="1"/>
</dbReference>
<accession>A0A158EZ66</accession>
<dbReference type="EMBL" id="FCOK02000002">
    <property type="protein sequence ID" value="SAL12844.1"/>
    <property type="molecule type" value="Genomic_DNA"/>
</dbReference>
<evidence type="ECO:0000256" key="3">
    <source>
        <dbReference type="ARBA" id="ARBA00023163"/>
    </source>
</evidence>
<dbReference type="PROSITE" id="PS51078">
    <property type="entry name" value="ICLR_ED"/>
    <property type="match status" value="1"/>
</dbReference>
<feature type="domain" description="IclR-ED" evidence="6">
    <location>
        <begin position="188"/>
        <end position="375"/>
    </location>
</feature>
<dbReference type="PROSITE" id="PS51077">
    <property type="entry name" value="HTH_ICLR"/>
    <property type="match status" value="1"/>
</dbReference>
<gene>
    <name evidence="7" type="ORF">AWB69_00422</name>
</gene>
<dbReference type="RefSeq" id="WP_407923004.1">
    <property type="nucleotide sequence ID" value="NZ_FCOK02000002.1"/>
</dbReference>
<feature type="region of interest" description="Disordered" evidence="4">
    <location>
        <begin position="85"/>
        <end position="110"/>
    </location>
</feature>
<dbReference type="SMART" id="SM00346">
    <property type="entry name" value="HTH_ICLR"/>
    <property type="match status" value="1"/>
</dbReference>
<dbReference type="InterPro" id="IPR036390">
    <property type="entry name" value="WH_DNA-bd_sf"/>
</dbReference>
<dbReference type="GO" id="GO:0045892">
    <property type="term" value="P:negative regulation of DNA-templated transcription"/>
    <property type="evidence" value="ECO:0007669"/>
    <property type="project" value="TreeGrafter"/>
</dbReference>
<dbReference type="InterPro" id="IPR029016">
    <property type="entry name" value="GAF-like_dom_sf"/>
</dbReference>
<keyword evidence="2" id="KW-0238">DNA-binding</keyword>
<evidence type="ECO:0000256" key="2">
    <source>
        <dbReference type="ARBA" id="ARBA00023125"/>
    </source>
</evidence>
<evidence type="ECO:0000259" key="5">
    <source>
        <dbReference type="PROSITE" id="PS51077"/>
    </source>
</evidence>
<dbReference type="Pfam" id="PF01614">
    <property type="entry name" value="IclR_C"/>
    <property type="match status" value="1"/>
</dbReference>
<keyword evidence="3" id="KW-0804">Transcription</keyword>
<reference evidence="7 8" key="1">
    <citation type="submission" date="2016-01" db="EMBL/GenBank/DDBJ databases">
        <authorList>
            <person name="Oliw E.H."/>
        </authorList>
    </citation>
    <scope>NUCLEOTIDE SEQUENCE [LARGE SCALE GENOMIC DNA]</scope>
    <source>
        <strain evidence="7">LMG 27134</strain>
    </source>
</reference>
<dbReference type="InterPro" id="IPR014757">
    <property type="entry name" value="Tscrpt_reg_IclR_C"/>
</dbReference>
<dbReference type="InterPro" id="IPR036388">
    <property type="entry name" value="WH-like_DNA-bd_sf"/>
</dbReference>
<dbReference type="Gene3D" id="3.30.450.40">
    <property type="match status" value="1"/>
</dbReference>